<keyword evidence="3" id="KW-1185">Reference proteome</keyword>
<proteinExistence type="predicted"/>
<evidence type="ECO:0000313" key="3">
    <source>
        <dbReference type="Proteomes" id="UP000017836"/>
    </source>
</evidence>
<accession>W1NNT1</accession>
<gene>
    <name evidence="2" type="ORF">AMTR_s00125p00101460</name>
</gene>
<feature type="region of interest" description="Disordered" evidence="1">
    <location>
        <begin position="39"/>
        <end position="58"/>
    </location>
</feature>
<evidence type="ECO:0000256" key="1">
    <source>
        <dbReference type="SAM" id="MobiDB-lite"/>
    </source>
</evidence>
<feature type="region of interest" description="Disordered" evidence="1">
    <location>
        <begin position="1"/>
        <end position="23"/>
    </location>
</feature>
<sequence length="58" mass="6550">MLPRTSTSPKPTLSIKPNPWSSSYRQPITDFLLRTIQNNGNDQELETIDASSEHSADY</sequence>
<dbReference type="HOGENOM" id="CLU_2985084_0_0_1"/>
<protein>
    <submittedName>
        <fullName evidence="2">Uncharacterized protein</fullName>
    </submittedName>
</protein>
<dbReference type="Gramene" id="ERM97491">
    <property type="protein sequence ID" value="ERM97491"/>
    <property type="gene ID" value="AMTR_s00125p00101460"/>
</dbReference>
<name>W1NNT1_AMBTC</name>
<evidence type="ECO:0000313" key="2">
    <source>
        <dbReference type="EMBL" id="ERM97491.1"/>
    </source>
</evidence>
<feature type="non-terminal residue" evidence="2">
    <location>
        <position position="58"/>
    </location>
</feature>
<dbReference type="Proteomes" id="UP000017836">
    <property type="component" value="Unassembled WGS sequence"/>
</dbReference>
<dbReference type="EMBL" id="KI396312">
    <property type="protein sequence ID" value="ERM97491.1"/>
    <property type="molecule type" value="Genomic_DNA"/>
</dbReference>
<feature type="compositionally biased region" description="Polar residues" evidence="1">
    <location>
        <begin position="1"/>
        <end position="11"/>
    </location>
</feature>
<reference evidence="3" key="1">
    <citation type="journal article" date="2013" name="Science">
        <title>The Amborella genome and the evolution of flowering plants.</title>
        <authorList>
            <consortium name="Amborella Genome Project"/>
        </authorList>
    </citation>
    <scope>NUCLEOTIDE SEQUENCE [LARGE SCALE GENOMIC DNA]</scope>
</reference>
<organism evidence="2 3">
    <name type="scientific">Amborella trichopoda</name>
    <dbReference type="NCBI Taxonomy" id="13333"/>
    <lineage>
        <taxon>Eukaryota</taxon>
        <taxon>Viridiplantae</taxon>
        <taxon>Streptophyta</taxon>
        <taxon>Embryophyta</taxon>
        <taxon>Tracheophyta</taxon>
        <taxon>Spermatophyta</taxon>
        <taxon>Magnoliopsida</taxon>
        <taxon>Amborellales</taxon>
        <taxon>Amborellaceae</taxon>
        <taxon>Amborella</taxon>
    </lineage>
</organism>
<dbReference type="AlphaFoldDB" id="W1NNT1"/>